<sequence length="222" mass="25534">METWQTILLALGGNAALLAVLGILAKSLLEKLITRDTKRFESELKAKSDATIEHLKNELQLRTIEHQVRFSRLHEKRASVIAELNGHLAEVLWEAESFLSPMQWVGEPPQEEKHRNAMNKLAEFFRFFDKHRIYLPIELCESLQELAMQVRRHVINFGVYVKFDDVTLNDHTRAQKEKAWNEGWDAIKIQVPQARTALENEFRVLLGQAANPSLQRTASGGR</sequence>
<reference evidence="2 3" key="1">
    <citation type="submission" date="2014-02" db="EMBL/GenBank/DDBJ databases">
        <title>Draft Genome of Hylemonella gracilis isolated from the Niagara River.</title>
        <authorList>
            <person name="Pawlowski D.R."/>
            <person name="Koudelka G.B."/>
        </authorList>
    </citation>
    <scope>NUCLEOTIDE SEQUENCE [LARGE SCALE GENOMIC DNA]</scope>
    <source>
        <strain evidence="2 3">Niagara R</strain>
    </source>
</reference>
<feature type="transmembrane region" description="Helical" evidence="1">
    <location>
        <begin position="6"/>
        <end position="29"/>
    </location>
</feature>
<dbReference type="EMBL" id="JEMG01000001">
    <property type="protein sequence ID" value="EYC52981.1"/>
    <property type="molecule type" value="Genomic_DNA"/>
</dbReference>
<evidence type="ECO:0000313" key="2">
    <source>
        <dbReference type="EMBL" id="EYC52981.1"/>
    </source>
</evidence>
<comment type="caution">
    <text evidence="2">The sequence shown here is derived from an EMBL/GenBank/DDBJ whole genome shotgun (WGS) entry which is preliminary data.</text>
</comment>
<dbReference type="Proteomes" id="UP000023268">
    <property type="component" value="Unassembled WGS sequence"/>
</dbReference>
<protein>
    <submittedName>
        <fullName evidence="2">Uncharacterized protein</fullName>
    </submittedName>
</protein>
<evidence type="ECO:0000313" key="3">
    <source>
        <dbReference type="Proteomes" id="UP000023268"/>
    </source>
</evidence>
<dbReference type="RefSeq" id="WP_035610330.1">
    <property type="nucleotide sequence ID" value="NZ_JEMG01000001.1"/>
</dbReference>
<dbReference type="eggNOG" id="ENOG50339NC">
    <property type="taxonomic scope" value="Bacteria"/>
</dbReference>
<organism evidence="2 3">
    <name type="scientific">Hylemonella gracilis str. Niagara R</name>
    <dbReference type="NCBI Taxonomy" id="1458275"/>
    <lineage>
        <taxon>Bacteria</taxon>
        <taxon>Pseudomonadati</taxon>
        <taxon>Pseudomonadota</taxon>
        <taxon>Betaproteobacteria</taxon>
        <taxon>Burkholderiales</taxon>
        <taxon>Comamonadaceae</taxon>
        <taxon>Hylemonella</taxon>
    </lineage>
</organism>
<keyword evidence="1" id="KW-0472">Membrane</keyword>
<name>A0A016XMC8_9BURK</name>
<evidence type="ECO:0000256" key="1">
    <source>
        <dbReference type="SAM" id="Phobius"/>
    </source>
</evidence>
<keyword evidence="1" id="KW-1133">Transmembrane helix</keyword>
<keyword evidence="1" id="KW-0812">Transmembrane</keyword>
<proteinExistence type="predicted"/>
<gene>
    <name evidence="2" type="ORF">AZ34_17435</name>
</gene>
<dbReference type="OrthoDB" id="1367916at2"/>
<dbReference type="AlphaFoldDB" id="A0A016XMC8"/>
<accession>A0A016XMC8</accession>
<dbReference type="STRING" id="1458275.AZ34_17435"/>